<comment type="caution">
    <text evidence="6">The sequence shown here is derived from an EMBL/GenBank/DDBJ whole genome shotgun (WGS) entry which is preliminary data.</text>
</comment>
<sequence length="423" mass="44234">MTITMPTSKAPQNMSSDSFKPLLLKLMNTPGRFTPDDTRAAMHHLATHGCVLPAQAGAFLAALKSSRIEHLPETLAAAAEVMREYAVPVPLADQDVCAVDIVGTGGDGHNTFNVSTTAAIVAAGAGARVVKHGNKASTSSSGSADILLALGCPLAPPPSEPTPLPNKPFTFLLAAHHHPALTSLAPIRKALPFRTIFNVLGPLVNPAAPKRMILGVYTRELGPVFAETLRGMGVERALVVCGMESLDEISIAGMGVERALVVCGMESLDEISIAGGTWAWSLENGDITTTTLHPSHFELKSHPLSTVAGASPETNARMLIDILDPNTPCNSPTDSTPAPTEGVTSDPGAILDFVLMNASALLVVAGLAPDYPTGVKLARESIKSGRAWEALKEFRERDKARSKGGIGGALTEELGGKTDLLKD</sequence>
<evidence type="ECO:0000259" key="4">
    <source>
        <dbReference type="Pfam" id="PF00591"/>
    </source>
</evidence>
<feature type="compositionally biased region" description="Basic and acidic residues" evidence="3">
    <location>
        <begin position="414"/>
        <end position="423"/>
    </location>
</feature>
<dbReference type="InterPro" id="IPR035902">
    <property type="entry name" value="Nuc_phospho_transferase"/>
</dbReference>
<dbReference type="InterPro" id="IPR005940">
    <property type="entry name" value="Anthranilate_Pribosyl_Tfrase"/>
</dbReference>
<feature type="domain" description="Glycosyl transferase family 3 N-terminal" evidence="5">
    <location>
        <begin position="20"/>
        <end position="86"/>
    </location>
</feature>
<dbReference type="GO" id="GO:0005829">
    <property type="term" value="C:cytosol"/>
    <property type="evidence" value="ECO:0007669"/>
    <property type="project" value="TreeGrafter"/>
</dbReference>
<name>A0A8H3CQ94_9AGAM</name>
<dbReference type="InterPro" id="IPR017459">
    <property type="entry name" value="Glycosyl_Trfase_fam3_N_dom"/>
</dbReference>
<evidence type="ECO:0000256" key="3">
    <source>
        <dbReference type="SAM" id="MobiDB-lite"/>
    </source>
</evidence>
<dbReference type="Pfam" id="PF00591">
    <property type="entry name" value="Glycos_transf_3"/>
    <property type="match status" value="1"/>
</dbReference>
<dbReference type="PANTHER" id="PTHR43285">
    <property type="entry name" value="ANTHRANILATE PHOSPHORIBOSYLTRANSFERASE"/>
    <property type="match status" value="1"/>
</dbReference>
<evidence type="ECO:0000313" key="6">
    <source>
        <dbReference type="EMBL" id="CAE6490108.1"/>
    </source>
</evidence>
<dbReference type="AlphaFoldDB" id="A0A8H3CQ94"/>
<evidence type="ECO:0000259" key="5">
    <source>
        <dbReference type="Pfam" id="PF02885"/>
    </source>
</evidence>
<evidence type="ECO:0000256" key="1">
    <source>
        <dbReference type="ARBA" id="ARBA00022676"/>
    </source>
</evidence>
<evidence type="ECO:0000313" key="7">
    <source>
        <dbReference type="Proteomes" id="UP000663861"/>
    </source>
</evidence>
<dbReference type="PANTHER" id="PTHR43285:SF2">
    <property type="entry name" value="ANTHRANILATE PHOSPHORIBOSYLTRANSFERASE"/>
    <property type="match status" value="1"/>
</dbReference>
<dbReference type="GO" id="GO:0004048">
    <property type="term" value="F:anthranilate phosphoribosyltransferase activity"/>
    <property type="evidence" value="ECO:0007669"/>
    <property type="project" value="InterPro"/>
</dbReference>
<dbReference type="Gene3D" id="1.20.970.10">
    <property type="entry name" value="Transferase, Pyrimidine Nucleoside Phosphorylase, Chain C"/>
    <property type="match status" value="1"/>
</dbReference>
<gene>
    <name evidence="6" type="ORF">RDB_LOCUS110437</name>
</gene>
<dbReference type="Gene3D" id="3.40.1030.10">
    <property type="entry name" value="Nucleoside phosphorylase/phosphoribosyltransferase catalytic domain"/>
    <property type="match status" value="2"/>
</dbReference>
<dbReference type="EMBL" id="CAJMWY010002496">
    <property type="protein sequence ID" value="CAE6490108.1"/>
    <property type="molecule type" value="Genomic_DNA"/>
</dbReference>
<protein>
    <recommendedName>
        <fullName evidence="8">Anthranilate phosphoribosyltransferase</fullName>
    </recommendedName>
</protein>
<dbReference type="InterPro" id="IPR000312">
    <property type="entry name" value="Glycosyl_Trfase_fam3"/>
</dbReference>
<dbReference type="NCBIfam" id="TIGR01245">
    <property type="entry name" value="trpD"/>
    <property type="match status" value="1"/>
</dbReference>
<organism evidence="6 7">
    <name type="scientific">Rhizoctonia solani</name>
    <dbReference type="NCBI Taxonomy" id="456999"/>
    <lineage>
        <taxon>Eukaryota</taxon>
        <taxon>Fungi</taxon>
        <taxon>Dikarya</taxon>
        <taxon>Basidiomycota</taxon>
        <taxon>Agaricomycotina</taxon>
        <taxon>Agaricomycetes</taxon>
        <taxon>Cantharellales</taxon>
        <taxon>Ceratobasidiaceae</taxon>
        <taxon>Rhizoctonia</taxon>
    </lineage>
</organism>
<dbReference type="Proteomes" id="UP000663861">
    <property type="component" value="Unassembled WGS sequence"/>
</dbReference>
<keyword evidence="1" id="KW-0328">Glycosyltransferase</keyword>
<dbReference type="GO" id="GO:0000162">
    <property type="term" value="P:L-tryptophan biosynthetic process"/>
    <property type="evidence" value="ECO:0007669"/>
    <property type="project" value="InterPro"/>
</dbReference>
<proteinExistence type="inferred from homology"/>
<reference evidence="6" key="1">
    <citation type="submission" date="2021-01" db="EMBL/GenBank/DDBJ databases">
        <authorList>
            <person name="Kaushik A."/>
        </authorList>
    </citation>
    <scope>NUCLEOTIDE SEQUENCE</scope>
    <source>
        <strain evidence="6">AG4-RS23</strain>
    </source>
</reference>
<dbReference type="SUPFAM" id="SSF52418">
    <property type="entry name" value="Nucleoside phosphorylase/phosphoribosyltransferase catalytic domain"/>
    <property type="match status" value="1"/>
</dbReference>
<evidence type="ECO:0008006" key="8">
    <source>
        <dbReference type="Google" id="ProtNLM"/>
    </source>
</evidence>
<dbReference type="HAMAP" id="MF_00211">
    <property type="entry name" value="TrpD"/>
    <property type="match status" value="1"/>
</dbReference>
<dbReference type="Pfam" id="PF02885">
    <property type="entry name" value="Glycos_trans_3N"/>
    <property type="match status" value="1"/>
</dbReference>
<accession>A0A8H3CQ94</accession>
<evidence type="ECO:0000256" key="2">
    <source>
        <dbReference type="ARBA" id="ARBA00022679"/>
    </source>
</evidence>
<feature type="domain" description="Glycosyl transferase family 3" evidence="4">
    <location>
        <begin position="98"/>
        <end position="253"/>
    </location>
</feature>
<keyword evidence="2" id="KW-0808">Transferase</keyword>
<feature type="region of interest" description="Disordered" evidence="3">
    <location>
        <begin position="396"/>
        <end position="423"/>
    </location>
</feature>